<comment type="caution">
    <text evidence="1">The sequence shown here is derived from an EMBL/GenBank/DDBJ whole genome shotgun (WGS) entry which is preliminary data.</text>
</comment>
<protein>
    <submittedName>
        <fullName evidence="1">Uncharacterized protein</fullName>
    </submittedName>
</protein>
<proteinExistence type="predicted"/>
<keyword evidence="2" id="KW-1185">Reference proteome</keyword>
<dbReference type="EMBL" id="QZEY01000027">
    <property type="protein sequence ID" value="RJL21024.1"/>
    <property type="molecule type" value="Genomic_DNA"/>
</dbReference>
<name>A0A3A4A1L2_9ACTN</name>
<reference evidence="1 2" key="1">
    <citation type="submission" date="2018-09" db="EMBL/GenBank/DDBJ databases">
        <title>YIM 75507 draft genome.</title>
        <authorList>
            <person name="Tang S."/>
            <person name="Feng Y."/>
        </authorList>
    </citation>
    <scope>NUCLEOTIDE SEQUENCE [LARGE SCALE GENOMIC DNA]</scope>
    <source>
        <strain evidence="1 2">YIM 75507</strain>
    </source>
</reference>
<dbReference type="AlphaFoldDB" id="A0A3A4A1L2"/>
<gene>
    <name evidence="1" type="ORF">D5H75_38060</name>
</gene>
<sequence>MGMQMLIALLVLLAGLASGYLVGFAHGRAQVRPPVPRAVCGCGHTLGFHQGGTGPCHGRVDRQAPSWGHGHGHGHEPVRERCTCRLYDGPELLGRVIAPELVEREDGDDQGA</sequence>
<evidence type="ECO:0000313" key="1">
    <source>
        <dbReference type="EMBL" id="RJL21024.1"/>
    </source>
</evidence>
<evidence type="ECO:0000313" key="2">
    <source>
        <dbReference type="Proteomes" id="UP000265768"/>
    </source>
</evidence>
<dbReference type="Proteomes" id="UP000265768">
    <property type="component" value="Unassembled WGS sequence"/>
</dbReference>
<accession>A0A3A4A1L2</accession>
<organism evidence="1 2">
    <name type="scientific">Bailinhaonella thermotolerans</name>
    <dbReference type="NCBI Taxonomy" id="1070861"/>
    <lineage>
        <taxon>Bacteria</taxon>
        <taxon>Bacillati</taxon>
        <taxon>Actinomycetota</taxon>
        <taxon>Actinomycetes</taxon>
        <taxon>Streptosporangiales</taxon>
        <taxon>Streptosporangiaceae</taxon>
        <taxon>Bailinhaonella</taxon>
    </lineage>
</organism>